<evidence type="ECO:0000256" key="2">
    <source>
        <dbReference type="ARBA" id="ARBA00022692"/>
    </source>
</evidence>
<feature type="transmembrane region" description="Helical" evidence="5">
    <location>
        <begin position="29"/>
        <end position="49"/>
    </location>
</feature>
<feature type="transmembrane region" description="Helical" evidence="5">
    <location>
        <begin position="118"/>
        <end position="139"/>
    </location>
</feature>
<dbReference type="GO" id="GO:0016020">
    <property type="term" value="C:membrane"/>
    <property type="evidence" value="ECO:0007669"/>
    <property type="project" value="UniProtKB-SubCell"/>
</dbReference>
<evidence type="ECO:0000313" key="7">
    <source>
        <dbReference type="EMBL" id="AOS47704.1"/>
    </source>
</evidence>
<dbReference type="PANTHER" id="PTHR43229:SF2">
    <property type="entry name" value="NODULATION PROTEIN J"/>
    <property type="match status" value="1"/>
</dbReference>
<dbReference type="Pfam" id="PF12698">
    <property type="entry name" value="ABC2_membrane_3"/>
    <property type="match status" value="1"/>
</dbReference>
<evidence type="ECO:0000256" key="1">
    <source>
        <dbReference type="ARBA" id="ARBA00004141"/>
    </source>
</evidence>
<feature type="transmembrane region" description="Helical" evidence="5">
    <location>
        <begin position="207"/>
        <end position="226"/>
    </location>
</feature>
<accession>A0A1D8B3J0</accession>
<evidence type="ECO:0000256" key="5">
    <source>
        <dbReference type="SAM" id="Phobius"/>
    </source>
</evidence>
<dbReference type="KEGG" id="phon:BH719_07480"/>
<keyword evidence="2 5" id="KW-0812">Transmembrane</keyword>
<dbReference type="InterPro" id="IPR051784">
    <property type="entry name" value="Nod_factor_ABC_transporter"/>
</dbReference>
<dbReference type="GO" id="GO:0140359">
    <property type="term" value="F:ABC-type transporter activity"/>
    <property type="evidence" value="ECO:0007669"/>
    <property type="project" value="InterPro"/>
</dbReference>
<dbReference type="Proteomes" id="UP000095214">
    <property type="component" value="Chromosome"/>
</dbReference>
<dbReference type="AlphaFoldDB" id="A0A1D8B3J0"/>
<dbReference type="InterPro" id="IPR013525">
    <property type="entry name" value="ABC2_TM"/>
</dbReference>
<protein>
    <submittedName>
        <fullName evidence="7">ABC transporter</fullName>
    </submittedName>
</protein>
<dbReference type="PANTHER" id="PTHR43229">
    <property type="entry name" value="NODULATION PROTEIN J"/>
    <property type="match status" value="1"/>
</dbReference>
<dbReference type="EMBL" id="CP017298">
    <property type="protein sequence ID" value="AOS47704.1"/>
    <property type="molecule type" value="Genomic_DNA"/>
</dbReference>
<feature type="transmembrane region" description="Helical" evidence="5">
    <location>
        <begin position="151"/>
        <end position="171"/>
    </location>
</feature>
<keyword evidence="4 5" id="KW-0472">Membrane</keyword>
<evidence type="ECO:0000313" key="8">
    <source>
        <dbReference type="Proteomes" id="UP000095214"/>
    </source>
</evidence>
<evidence type="ECO:0000256" key="3">
    <source>
        <dbReference type="ARBA" id="ARBA00022989"/>
    </source>
</evidence>
<feature type="transmembrane region" description="Helical" evidence="5">
    <location>
        <begin position="61"/>
        <end position="86"/>
    </location>
</feature>
<organism evidence="7 8">
    <name type="scientific">Pauljensenia hongkongensis</name>
    <dbReference type="NCBI Taxonomy" id="178339"/>
    <lineage>
        <taxon>Bacteria</taxon>
        <taxon>Bacillati</taxon>
        <taxon>Actinomycetota</taxon>
        <taxon>Actinomycetes</taxon>
        <taxon>Actinomycetales</taxon>
        <taxon>Actinomycetaceae</taxon>
        <taxon>Pauljensenia</taxon>
    </lineage>
</organism>
<feature type="transmembrane region" description="Helical" evidence="5">
    <location>
        <begin position="232"/>
        <end position="252"/>
    </location>
</feature>
<proteinExistence type="predicted"/>
<feature type="transmembrane region" description="Helical" evidence="5">
    <location>
        <begin position="177"/>
        <end position="195"/>
    </location>
</feature>
<dbReference type="OrthoDB" id="63188at2"/>
<sequence length="259" mass="27649">MTTITISREPASGWNGAALLGWYTFWKNLTNPFSIGFAILLPIGMYFMFGTGQSYSDIWTVNGNVAATVLVSMTLYGVFLTVASLATNTALERTSGISRLYATTPLSPLANTCARICASMGIAVVVTAITYGVGAATGAKMDASAWIQTPLLILASSILASAQGLAVAFAVRSDGAFAASSAVTVFSGFLSGMFIPINQMGSFFQTIAPYAPMYGIVNLTLLPVYGWETFKWSYVANLIAWILFFVLLAAWAQRRDTAR</sequence>
<keyword evidence="8" id="KW-1185">Reference proteome</keyword>
<dbReference type="RefSeq" id="WP_009744216.1">
    <property type="nucleotide sequence ID" value="NZ_CP017298.1"/>
</dbReference>
<evidence type="ECO:0000259" key="6">
    <source>
        <dbReference type="Pfam" id="PF12698"/>
    </source>
</evidence>
<evidence type="ECO:0000256" key="4">
    <source>
        <dbReference type="ARBA" id="ARBA00023136"/>
    </source>
</evidence>
<feature type="domain" description="ABC-2 type transporter transmembrane" evidence="6">
    <location>
        <begin position="67"/>
        <end position="249"/>
    </location>
</feature>
<comment type="subcellular location">
    <subcellularLocation>
        <location evidence="1">Membrane</location>
        <topology evidence="1">Multi-pass membrane protein</topology>
    </subcellularLocation>
</comment>
<reference evidence="7 8" key="1">
    <citation type="submission" date="2016-09" db="EMBL/GenBank/DDBJ databases">
        <title>Complete genome sequence of Actinomyces hongkongensis HKU8.</title>
        <authorList>
            <person name="Gao Y.-X."/>
            <person name="Zhou Y.-Y."/>
            <person name="Xie Y."/>
            <person name="Wang M."/>
            <person name="Wang S.-J."/>
            <person name="Shen S.-G."/>
        </authorList>
    </citation>
    <scope>NUCLEOTIDE SEQUENCE [LARGE SCALE GENOMIC DNA]</scope>
    <source>
        <strain evidence="7 8">HKU8</strain>
    </source>
</reference>
<dbReference type="STRING" id="178339.BH719_07480"/>
<name>A0A1D8B3J0_9ACTO</name>
<keyword evidence="3 5" id="KW-1133">Transmembrane helix</keyword>
<gene>
    <name evidence="7" type="ORF">BH719_07480</name>
</gene>